<dbReference type="PROSITE" id="PS51842">
    <property type="entry name" value="IF_ROD_2"/>
    <property type="match status" value="1"/>
</dbReference>
<name>A0A6G1PQ22_CHAAH</name>
<feature type="region of interest" description="Disordered" evidence="5">
    <location>
        <begin position="1265"/>
        <end position="1319"/>
    </location>
</feature>
<keyword evidence="8" id="KW-1185">Reference proteome</keyword>
<evidence type="ECO:0000313" key="7">
    <source>
        <dbReference type="EMBL" id="KAF3692375.1"/>
    </source>
</evidence>
<feature type="compositionally biased region" description="Low complexity" evidence="5">
    <location>
        <begin position="578"/>
        <end position="587"/>
    </location>
</feature>
<dbReference type="InterPro" id="IPR039008">
    <property type="entry name" value="IF_rod_dom"/>
</dbReference>
<dbReference type="Gene3D" id="1.20.5.170">
    <property type="match status" value="1"/>
</dbReference>
<proteinExistence type="inferred from homology"/>
<keyword evidence="2 4" id="KW-0175">Coiled coil</keyword>
<dbReference type="Pfam" id="PF00038">
    <property type="entry name" value="Filament"/>
    <property type="match status" value="1"/>
</dbReference>
<protein>
    <submittedName>
        <fullName evidence="7">Tanabin</fullName>
    </submittedName>
</protein>
<comment type="similarity">
    <text evidence="3">Belongs to the intermediate filament family.</text>
</comment>
<dbReference type="SMART" id="SM01391">
    <property type="entry name" value="Filament"/>
    <property type="match status" value="1"/>
</dbReference>
<keyword evidence="1 3" id="KW-0403">Intermediate filament</keyword>
<evidence type="ECO:0000256" key="4">
    <source>
        <dbReference type="SAM" id="Coils"/>
    </source>
</evidence>
<feature type="coiled-coil region" evidence="4">
    <location>
        <begin position="22"/>
        <end position="56"/>
    </location>
</feature>
<dbReference type="InterPro" id="IPR031211">
    <property type="entry name" value="Nestin"/>
</dbReference>
<dbReference type="InterPro" id="IPR018039">
    <property type="entry name" value="IF_conserved"/>
</dbReference>
<reference evidence="7 8" key="1">
    <citation type="submission" date="2019-02" db="EMBL/GenBank/DDBJ databases">
        <title>Opniocepnalus argus genome.</title>
        <authorList>
            <person name="Zhou C."/>
            <person name="Xiao S."/>
        </authorList>
    </citation>
    <scope>NUCLEOTIDE SEQUENCE [LARGE SCALE GENOMIC DNA]</scope>
    <source>
        <strain evidence="7">OARG1902GOOAL</strain>
        <tissue evidence="7">Muscle</tissue>
    </source>
</reference>
<feature type="domain" description="IF rod" evidence="6">
    <location>
        <begin position="18"/>
        <end position="329"/>
    </location>
</feature>
<dbReference type="GO" id="GO:0005882">
    <property type="term" value="C:intermediate filament"/>
    <property type="evidence" value="ECO:0007669"/>
    <property type="project" value="UniProtKB-KW"/>
</dbReference>
<dbReference type="PROSITE" id="PS00226">
    <property type="entry name" value="IF_ROD_1"/>
    <property type="match status" value="1"/>
</dbReference>
<sequence>MELHSVHKTFQPSHLGEQKHEMLSLNRRLETYLNRVKLLEEENALLAQEIQAVRQSSHGAVTRRKGLEEELRRTRLEVDAAWRDRVHTELEIGKLTEEFQNLDLQIQKEAQAHARARAMLEQSRKELEEEQRAQIWLREKVNQLENEMKHLIQTHHEEVAHLETAITHQRVTVPPALAHRANHTPNVLQLGQEYTQMASRARQEVSEAYEGQLARLEESFDQTSGSLAKLKQEKSEAQLRIRALQKEIASAQDVRLHLEKTAAQQRDQHSQEIQQLQEHMEGLEVEKEEVGQQIDHILHENRQLMQMKMSLSLEVQTYRALLDSESFRGDKSVLHQPRKVSIKDAMFFPGVVKKSYQTQLSAGRKITSLSPVCGPRGTGPVVTTAKTDCTRKPVTSSETAGVTESTKYEASYPEILQDGAVENVRRQEVHEKVAHAEPLSPPIDDKVLVLATSAGNEFKENGNSVDSEEVPVVESCVSSQVESGLSSELPISDEYCHLLTTSNLTPCLVRMTEMSCGFSDEPHSDVGCEGPDEKEHTQQLHATIDATEMKERTCMEEEQVQEEMSDSETEAVLEPTFESRTCSPTSECESEESAFNQFTDFSRGENIPNVGVVEPTQEISSSVVETSQTNVEDKLYPDGEEMDTWDCVIEKKADLKTDDEKTNEEAKRQHAEPEEDISAREPGHEKTEIRQHFATDIQDNNVVSSVMDTHIYDDVQHAALDQEHVLLSDKDDDEEDSQNVSMSWRMEVEGDSYAQDNTLADTRPLIRYKSDETDANTQASHMDESESSDGEQEKKIGEVGTWSEGKSKKFGTMEDLCEEAEGEALDEEYDMGYTHIEDRNVERRLTTDEYVRLEADTEEPEEAIKNVYEGQLSEETEEFIEAKVPTNIDYDEQLEIDRLVEQELENLSTESYSAHFAQQLDCESQEMLSLQGNSVERMTDQEEAGKTEAVSSCADPADSVTQELTSTVTTVDEPNEKLHFSDSSVVIPHAESLADDETQHVEQEVIDAPRDEHNVSMVTHADETEDGVNDFISRPSMEEINTAEDPNSALEENLQDVIELTSSVTTVDEPNENLYFSDSSVVIPQAESLADDETQHVEQEVVDAPRDEHNLSMEKCADEREDGINEFISRPSMEEINNGEDPISALQENLQDVIELTSTVTTVDEPNENLHFSDSSVVIPKAESLADDETQHVEQEVVDAPRDEHNVSMVTHADETEDGINEFISRPSMEEINNGEDPNSALQENLQDVHEPLKVKEVLPLDVSKDSQERLAEDVAEPAEWEVLEDPSEDSKATEETDKCDNVPESAESHHHDDKGSDEALTVHKDELLESSPDSVPAENSIFVVEDSTELMNKRGTDNDLHDVFSSGMKNDFWVSSVGTSATYQQDDACNETDEQTNQSLGFGDNLVWGNLENQNVVNGNSRVDTESTKALAAEEEQGQRHSEVKKVLSRNVEGEMVHSEESEIEGESWSSGEEQL</sequence>
<dbReference type="GO" id="GO:0030844">
    <property type="term" value="P:positive regulation of intermediate filament depolymerization"/>
    <property type="evidence" value="ECO:0007669"/>
    <property type="project" value="TreeGrafter"/>
</dbReference>
<feature type="coiled-coil region" evidence="4">
    <location>
        <begin position="213"/>
        <end position="293"/>
    </location>
</feature>
<evidence type="ECO:0000313" key="8">
    <source>
        <dbReference type="Proteomes" id="UP000503349"/>
    </source>
</evidence>
<feature type="region of interest" description="Disordered" evidence="5">
    <location>
        <begin position="560"/>
        <end position="588"/>
    </location>
</feature>
<accession>A0A6G1PQ22</accession>
<evidence type="ECO:0000256" key="2">
    <source>
        <dbReference type="ARBA" id="ARBA00023054"/>
    </source>
</evidence>
<dbReference type="PANTHER" id="PTHR47051:SF1">
    <property type="entry name" value="NESTIN"/>
    <property type="match status" value="1"/>
</dbReference>
<feature type="compositionally biased region" description="Acidic residues" evidence="5">
    <location>
        <begin position="1274"/>
        <end position="1288"/>
    </location>
</feature>
<dbReference type="Gene3D" id="1.20.5.1160">
    <property type="entry name" value="Vasodilator-stimulated phosphoprotein"/>
    <property type="match status" value="1"/>
</dbReference>
<evidence type="ECO:0000256" key="5">
    <source>
        <dbReference type="SAM" id="MobiDB-lite"/>
    </source>
</evidence>
<feature type="compositionally biased region" description="Basic and acidic residues" evidence="5">
    <location>
        <begin position="1438"/>
        <end position="1462"/>
    </location>
</feature>
<feature type="region of interest" description="Disordered" evidence="5">
    <location>
        <begin position="656"/>
        <end position="686"/>
    </location>
</feature>
<dbReference type="PANTHER" id="PTHR47051">
    <property type="entry name" value="NESTIN"/>
    <property type="match status" value="1"/>
</dbReference>
<feature type="coiled-coil region" evidence="4">
    <location>
        <begin position="106"/>
        <end position="147"/>
    </location>
</feature>
<evidence type="ECO:0000256" key="3">
    <source>
        <dbReference type="RuleBase" id="RU000685"/>
    </source>
</evidence>
<dbReference type="SUPFAM" id="SSF64593">
    <property type="entry name" value="Intermediate filament protein, coiled coil region"/>
    <property type="match status" value="2"/>
</dbReference>
<feature type="region of interest" description="Disordered" evidence="5">
    <location>
        <begin position="747"/>
        <end position="808"/>
    </location>
</feature>
<reference evidence="8" key="2">
    <citation type="submission" date="2019-02" db="EMBL/GenBank/DDBJ databases">
        <title>Opniocepnalus argus Var Kimnra genome.</title>
        <authorList>
            <person name="Zhou C."/>
            <person name="Xiao S."/>
        </authorList>
    </citation>
    <scope>NUCLEOTIDE SEQUENCE [LARGE SCALE GENOMIC DNA]</scope>
</reference>
<gene>
    <name evidence="7" type="ORF">EXN66_Car008051</name>
</gene>
<dbReference type="GO" id="GO:0019215">
    <property type="term" value="F:intermediate filament binding"/>
    <property type="evidence" value="ECO:0007669"/>
    <property type="project" value="InterPro"/>
</dbReference>
<dbReference type="GO" id="GO:0031730">
    <property type="term" value="F:CCR5 chemokine receptor binding"/>
    <property type="evidence" value="ECO:0007669"/>
    <property type="project" value="TreeGrafter"/>
</dbReference>
<feature type="compositionally biased region" description="Basic and acidic residues" evidence="5">
    <location>
        <begin position="1289"/>
        <end position="1319"/>
    </location>
</feature>
<evidence type="ECO:0000256" key="1">
    <source>
        <dbReference type="ARBA" id="ARBA00022754"/>
    </source>
</evidence>
<dbReference type="EMBL" id="CM015718">
    <property type="protein sequence ID" value="KAF3692375.1"/>
    <property type="molecule type" value="Genomic_DNA"/>
</dbReference>
<organism evidence="7 8">
    <name type="scientific">Channa argus</name>
    <name type="common">Northern snakehead</name>
    <name type="synonym">Ophicephalus argus</name>
    <dbReference type="NCBI Taxonomy" id="215402"/>
    <lineage>
        <taxon>Eukaryota</taxon>
        <taxon>Metazoa</taxon>
        <taxon>Chordata</taxon>
        <taxon>Craniata</taxon>
        <taxon>Vertebrata</taxon>
        <taxon>Euteleostomi</taxon>
        <taxon>Actinopterygii</taxon>
        <taxon>Neopterygii</taxon>
        <taxon>Teleostei</taxon>
        <taxon>Neoteleostei</taxon>
        <taxon>Acanthomorphata</taxon>
        <taxon>Anabantaria</taxon>
        <taxon>Anabantiformes</taxon>
        <taxon>Channoidei</taxon>
        <taxon>Channidae</taxon>
        <taxon>Channa</taxon>
    </lineage>
</organism>
<feature type="compositionally biased region" description="Acidic residues" evidence="5">
    <location>
        <begin position="560"/>
        <end position="571"/>
    </location>
</feature>
<feature type="region of interest" description="Disordered" evidence="5">
    <location>
        <begin position="1423"/>
        <end position="1477"/>
    </location>
</feature>
<dbReference type="Proteomes" id="UP000503349">
    <property type="component" value="Chromosome 7"/>
</dbReference>
<evidence type="ECO:0000259" key="6">
    <source>
        <dbReference type="PROSITE" id="PS51842"/>
    </source>
</evidence>
<feature type="compositionally biased region" description="Low complexity" evidence="5">
    <location>
        <begin position="1468"/>
        <end position="1477"/>
    </location>
</feature>